<protein>
    <submittedName>
        <fullName evidence="2">Uncharacterized protein</fullName>
    </submittedName>
</protein>
<keyword evidence="3" id="KW-1185">Reference proteome</keyword>
<keyword evidence="1" id="KW-0812">Transmembrane</keyword>
<evidence type="ECO:0000256" key="1">
    <source>
        <dbReference type="SAM" id="Phobius"/>
    </source>
</evidence>
<sequence>MFIKNEFYVWIEKDMSTKVTALLGGLYVIAFIAVLATMFGDGLSFNFKLILKSIPLLILCVAVYSTIFDHLTTNKVVVEVVVNSNYLIMRSFKDFKSKKDGCKILIKHANYQIIKSPRKLFGFKKAIEFDVPNKGKYLLYPDMFEDPKGLNIFNWKD</sequence>
<accession>A0AAN4W3D4</accession>
<gene>
    <name evidence="2" type="ORF">PEDI_54630</name>
</gene>
<name>A0AAN4W3D4_9BACT</name>
<dbReference type="RefSeq" id="WP_338239966.1">
    <property type="nucleotide sequence ID" value="NZ_BQKE01000008.1"/>
</dbReference>
<keyword evidence="1" id="KW-1133">Transmembrane helix</keyword>
<comment type="caution">
    <text evidence="2">The sequence shown here is derived from an EMBL/GenBank/DDBJ whole genome shotgun (WGS) entry which is preliminary data.</text>
</comment>
<keyword evidence="1" id="KW-0472">Membrane</keyword>
<reference evidence="2 3" key="1">
    <citation type="submission" date="2021-12" db="EMBL/GenBank/DDBJ databases">
        <title>Genome sequencing of bacteria with rrn-lacking chromosome and rrn-plasmid.</title>
        <authorList>
            <person name="Anda M."/>
            <person name="Iwasaki W."/>
        </authorList>
    </citation>
    <scope>NUCLEOTIDE SEQUENCE [LARGE SCALE GENOMIC DNA]</scope>
    <source>
        <strain evidence="2 3">NBRC 15940</strain>
    </source>
</reference>
<dbReference type="EMBL" id="BQKE01000008">
    <property type="protein sequence ID" value="GJM64911.1"/>
    <property type="molecule type" value="Genomic_DNA"/>
</dbReference>
<feature type="transmembrane region" description="Helical" evidence="1">
    <location>
        <begin position="21"/>
        <end position="39"/>
    </location>
</feature>
<dbReference type="AlphaFoldDB" id="A0AAN4W3D4"/>
<dbReference type="Proteomes" id="UP001310022">
    <property type="component" value="Unassembled WGS sequence"/>
</dbReference>
<evidence type="ECO:0000313" key="3">
    <source>
        <dbReference type="Proteomes" id="UP001310022"/>
    </source>
</evidence>
<feature type="transmembrane region" description="Helical" evidence="1">
    <location>
        <begin position="45"/>
        <end position="67"/>
    </location>
</feature>
<evidence type="ECO:0000313" key="2">
    <source>
        <dbReference type="EMBL" id="GJM64911.1"/>
    </source>
</evidence>
<proteinExistence type="predicted"/>
<organism evidence="2 3">
    <name type="scientific">Persicobacter diffluens</name>
    <dbReference type="NCBI Taxonomy" id="981"/>
    <lineage>
        <taxon>Bacteria</taxon>
        <taxon>Pseudomonadati</taxon>
        <taxon>Bacteroidota</taxon>
        <taxon>Cytophagia</taxon>
        <taxon>Cytophagales</taxon>
        <taxon>Persicobacteraceae</taxon>
        <taxon>Persicobacter</taxon>
    </lineage>
</organism>